<protein>
    <submittedName>
        <fullName evidence="1">Uncharacterized protein</fullName>
    </submittedName>
</protein>
<reference evidence="1 2" key="1">
    <citation type="submission" date="2019-02" db="EMBL/GenBank/DDBJ databases">
        <title>Deep-cultivation of Planctomycetes and their phenomic and genomic characterization uncovers novel biology.</title>
        <authorList>
            <person name="Wiegand S."/>
            <person name="Jogler M."/>
            <person name="Boedeker C."/>
            <person name="Pinto D."/>
            <person name="Vollmers J."/>
            <person name="Rivas-Marin E."/>
            <person name="Kohn T."/>
            <person name="Peeters S.H."/>
            <person name="Heuer A."/>
            <person name="Rast P."/>
            <person name="Oberbeckmann S."/>
            <person name="Bunk B."/>
            <person name="Jeske O."/>
            <person name="Meyerdierks A."/>
            <person name="Storesund J.E."/>
            <person name="Kallscheuer N."/>
            <person name="Luecker S."/>
            <person name="Lage O.M."/>
            <person name="Pohl T."/>
            <person name="Merkel B.J."/>
            <person name="Hornburger P."/>
            <person name="Mueller R.-W."/>
            <person name="Bruemmer F."/>
            <person name="Labrenz M."/>
            <person name="Spormann A.M."/>
            <person name="Op den Camp H."/>
            <person name="Overmann J."/>
            <person name="Amann R."/>
            <person name="Jetten M.S.M."/>
            <person name="Mascher T."/>
            <person name="Medema M.H."/>
            <person name="Devos D.P."/>
            <person name="Kaster A.-K."/>
            <person name="Ovreas L."/>
            <person name="Rohde M."/>
            <person name="Galperin M.Y."/>
            <person name="Jogler C."/>
        </authorList>
    </citation>
    <scope>NUCLEOTIDE SEQUENCE [LARGE SCALE GENOMIC DNA]</scope>
    <source>
        <strain evidence="1 2">Pan216</strain>
    </source>
</reference>
<proteinExistence type="predicted"/>
<evidence type="ECO:0000313" key="1">
    <source>
        <dbReference type="EMBL" id="QDU62629.1"/>
    </source>
</evidence>
<dbReference type="KEGG" id="knv:Pan216_34960"/>
<dbReference type="EMBL" id="CP036279">
    <property type="protein sequence ID" value="QDU62629.1"/>
    <property type="molecule type" value="Genomic_DNA"/>
</dbReference>
<evidence type="ECO:0000313" key="2">
    <source>
        <dbReference type="Proteomes" id="UP000317093"/>
    </source>
</evidence>
<sequence length="50" mass="5967">MRIDGSGARHRCYDEIRSEMEQERIPRRGGLEKQWARRSRQASSLAYWSV</sequence>
<dbReference type="Proteomes" id="UP000317093">
    <property type="component" value="Chromosome"/>
</dbReference>
<accession>A0A518B6M9</accession>
<dbReference type="AlphaFoldDB" id="A0A518B6M9"/>
<gene>
    <name evidence="1" type="ORF">Pan216_34960</name>
</gene>
<organism evidence="1 2">
    <name type="scientific">Kolteria novifilia</name>
    <dbReference type="NCBI Taxonomy" id="2527975"/>
    <lineage>
        <taxon>Bacteria</taxon>
        <taxon>Pseudomonadati</taxon>
        <taxon>Planctomycetota</taxon>
        <taxon>Planctomycetia</taxon>
        <taxon>Kolteriales</taxon>
        <taxon>Kolteriaceae</taxon>
        <taxon>Kolteria</taxon>
    </lineage>
</organism>
<keyword evidence="2" id="KW-1185">Reference proteome</keyword>
<name>A0A518B6M9_9BACT</name>